<feature type="transmembrane region" description="Helical" evidence="9">
    <location>
        <begin position="197"/>
        <end position="216"/>
    </location>
</feature>
<dbReference type="InterPro" id="IPR047817">
    <property type="entry name" value="ABC2_TM_bact-type"/>
</dbReference>
<dbReference type="PRINTS" id="PR00164">
    <property type="entry name" value="ABC2TRNSPORT"/>
</dbReference>
<dbReference type="PIRSF" id="PIRSF006648">
    <property type="entry name" value="DrrB"/>
    <property type="match status" value="1"/>
</dbReference>
<comment type="subcellular location">
    <subcellularLocation>
        <location evidence="1">Cell inner membrane</location>
        <topology evidence="1">Multi-pass membrane protein</topology>
    </subcellularLocation>
    <subcellularLocation>
        <location evidence="9">Cell membrane</location>
        <topology evidence="9">Multi-pass membrane protein</topology>
    </subcellularLocation>
</comment>
<dbReference type="PANTHER" id="PTHR30413:SF8">
    <property type="entry name" value="TRANSPORT PERMEASE PROTEIN"/>
    <property type="match status" value="1"/>
</dbReference>
<gene>
    <name evidence="11" type="ORF">K8U81_04380</name>
</gene>
<keyword evidence="6 9" id="KW-0812">Transmembrane</keyword>
<feature type="transmembrane region" description="Helical" evidence="9">
    <location>
        <begin position="55"/>
        <end position="78"/>
    </location>
</feature>
<dbReference type="PANTHER" id="PTHR30413">
    <property type="entry name" value="INNER MEMBRANE TRANSPORT PERMEASE"/>
    <property type="match status" value="1"/>
</dbReference>
<keyword evidence="7 9" id="KW-1133">Transmembrane helix</keyword>
<dbReference type="PROSITE" id="PS51012">
    <property type="entry name" value="ABC_TM2"/>
    <property type="match status" value="1"/>
</dbReference>
<evidence type="ECO:0000256" key="2">
    <source>
        <dbReference type="ARBA" id="ARBA00007783"/>
    </source>
</evidence>
<dbReference type="Pfam" id="PF01061">
    <property type="entry name" value="ABC2_membrane"/>
    <property type="match status" value="1"/>
</dbReference>
<keyword evidence="5" id="KW-0997">Cell inner membrane</keyword>
<keyword evidence="8 9" id="KW-0472">Membrane</keyword>
<evidence type="ECO:0000256" key="8">
    <source>
        <dbReference type="ARBA" id="ARBA00023136"/>
    </source>
</evidence>
<comment type="similarity">
    <text evidence="2 9">Belongs to the ABC-2 integral membrane protein family.</text>
</comment>
<dbReference type="InterPro" id="IPR000412">
    <property type="entry name" value="ABC_2_transport"/>
</dbReference>
<dbReference type="InterPro" id="IPR013525">
    <property type="entry name" value="ABC2_TM"/>
</dbReference>
<name>A0A921FCV0_9BACT</name>
<keyword evidence="4 9" id="KW-1003">Cell membrane</keyword>
<feature type="transmembrane region" description="Helical" evidence="9">
    <location>
        <begin position="256"/>
        <end position="274"/>
    </location>
</feature>
<evidence type="ECO:0000256" key="3">
    <source>
        <dbReference type="ARBA" id="ARBA00022448"/>
    </source>
</evidence>
<dbReference type="GO" id="GO:0015920">
    <property type="term" value="P:lipopolysaccharide transport"/>
    <property type="evidence" value="ECO:0007669"/>
    <property type="project" value="TreeGrafter"/>
</dbReference>
<evidence type="ECO:0000259" key="10">
    <source>
        <dbReference type="PROSITE" id="PS51012"/>
    </source>
</evidence>
<dbReference type="GO" id="GO:0140359">
    <property type="term" value="F:ABC-type transporter activity"/>
    <property type="evidence" value="ECO:0007669"/>
    <property type="project" value="InterPro"/>
</dbReference>
<feature type="transmembrane region" description="Helical" evidence="9">
    <location>
        <begin position="98"/>
        <end position="122"/>
    </location>
</feature>
<feature type="transmembrane region" description="Helical" evidence="9">
    <location>
        <begin position="165"/>
        <end position="190"/>
    </location>
</feature>
<evidence type="ECO:0000256" key="6">
    <source>
        <dbReference type="ARBA" id="ARBA00022692"/>
    </source>
</evidence>
<comment type="caution">
    <text evidence="11">The sequence shown here is derived from an EMBL/GenBank/DDBJ whole genome shotgun (WGS) entry which is preliminary data.</text>
</comment>
<evidence type="ECO:0000313" key="12">
    <source>
        <dbReference type="Proteomes" id="UP000718012"/>
    </source>
</evidence>
<reference evidence="11" key="2">
    <citation type="submission" date="2021-09" db="EMBL/GenBank/DDBJ databases">
        <authorList>
            <person name="Gilroy R."/>
        </authorList>
    </citation>
    <scope>NUCLEOTIDE SEQUENCE</scope>
    <source>
        <strain evidence="11">CHK165-8395</strain>
    </source>
</reference>
<evidence type="ECO:0000256" key="7">
    <source>
        <dbReference type="ARBA" id="ARBA00022989"/>
    </source>
</evidence>
<evidence type="ECO:0000256" key="9">
    <source>
        <dbReference type="RuleBase" id="RU361157"/>
    </source>
</evidence>
<protein>
    <recommendedName>
        <fullName evidence="9">Transport permease protein</fullName>
    </recommendedName>
</protein>
<evidence type="ECO:0000256" key="4">
    <source>
        <dbReference type="ARBA" id="ARBA00022475"/>
    </source>
</evidence>
<evidence type="ECO:0000313" key="11">
    <source>
        <dbReference type="EMBL" id="HJF07416.1"/>
    </source>
</evidence>
<feature type="domain" description="ABC transmembrane type-2" evidence="10">
    <location>
        <begin position="52"/>
        <end position="277"/>
    </location>
</feature>
<feature type="transmembrane region" description="Helical" evidence="9">
    <location>
        <begin position="134"/>
        <end position="153"/>
    </location>
</feature>
<evidence type="ECO:0000256" key="1">
    <source>
        <dbReference type="ARBA" id="ARBA00004429"/>
    </source>
</evidence>
<dbReference type="Proteomes" id="UP000718012">
    <property type="component" value="Unassembled WGS sequence"/>
</dbReference>
<sequence>MNIQTNKENWSIEIKPKKKWLDVDLKGIWQYRDLYYMYVKRDIITVYKQTILGPLWFLIQPVLTTIMYMFVFGGLAGISTDGIPQPLFYMSGILLWNYFSTCFTSCSSVFTSNTSVFGKVYFPRLVVPLSSITSNLIKFAIQLLLFIVIYIYYAVSGTPIAINWYILLFPLLIFLLALHAMSWGLIVSALTTKYRDLTMLVAFGVQLLMYATPVIYPLSSAPATYRNLIALNPLTPLFETFKYSCMGCGSFSWSELLYSTFFMCITLFFAIIIFSRTERNFMDTV</sequence>
<reference evidence="11" key="1">
    <citation type="journal article" date="2021" name="PeerJ">
        <title>Extensive microbial diversity within the chicken gut microbiome revealed by metagenomics and culture.</title>
        <authorList>
            <person name="Gilroy R."/>
            <person name="Ravi A."/>
            <person name="Getino M."/>
            <person name="Pursley I."/>
            <person name="Horton D.L."/>
            <person name="Alikhan N.F."/>
            <person name="Baker D."/>
            <person name="Gharbi K."/>
            <person name="Hall N."/>
            <person name="Watson M."/>
            <person name="Adriaenssens E.M."/>
            <person name="Foster-Nyarko E."/>
            <person name="Jarju S."/>
            <person name="Secka A."/>
            <person name="Antonio M."/>
            <person name="Oren A."/>
            <person name="Chaudhuri R.R."/>
            <person name="La Ragione R."/>
            <person name="Hildebrand F."/>
            <person name="Pallen M.J."/>
        </authorList>
    </citation>
    <scope>NUCLEOTIDE SEQUENCE</scope>
    <source>
        <strain evidence="11">CHK165-8395</strain>
    </source>
</reference>
<dbReference type="AlphaFoldDB" id="A0A921FCV0"/>
<dbReference type="GO" id="GO:0043190">
    <property type="term" value="C:ATP-binding cassette (ABC) transporter complex"/>
    <property type="evidence" value="ECO:0007669"/>
    <property type="project" value="InterPro"/>
</dbReference>
<keyword evidence="3 9" id="KW-0813">Transport</keyword>
<proteinExistence type="inferred from homology"/>
<dbReference type="EMBL" id="DYXD01000100">
    <property type="protein sequence ID" value="HJF07416.1"/>
    <property type="molecule type" value="Genomic_DNA"/>
</dbReference>
<organism evidence="11 12">
    <name type="scientific">Phocaeicola coprocola</name>
    <dbReference type="NCBI Taxonomy" id="310298"/>
    <lineage>
        <taxon>Bacteria</taxon>
        <taxon>Pseudomonadati</taxon>
        <taxon>Bacteroidota</taxon>
        <taxon>Bacteroidia</taxon>
        <taxon>Bacteroidales</taxon>
        <taxon>Bacteroidaceae</taxon>
        <taxon>Phocaeicola</taxon>
    </lineage>
</organism>
<accession>A0A921FCV0</accession>
<evidence type="ECO:0000256" key="5">
    <source>
        <dbReference type="ARBA" id="ARBA00022519"/>
    </source>
</evidence>